<comment type="similarity">
    <text evidence="4">Belongs to the glycosyltransferase 104 family.</text>
</comment>
<accession>A0A0C5J2R8</accession>
<gene>
    <name evidence="8" type="ORF">PG1C_02690</name>
</gene>
<dbReference type="PIRSF" id="PIRSF015557">
    <property type="entry name" value="UCP015557"/>
    <property type="match status" value="1"/>
</dbReference>
<evidence type="ECO:0000313" key="8">
    <source>
        <dbReference type="EMBL" id="AJP49362.1"/>
    </source>
</evidence>
<dbReference type="GO" id="GO:0106361">
    <property type="term" value="F:protein-arginine rhamnosyltransferase activity"/>
    <property type="evidence" value="ECO:0007669"/>
    <property type="project" value="InterPro"/>
</dbReference>
<evidence type="ECO:0000256" key="3">
    <source>
        <dbReference type="ARBA" id="ARBA00024303"/>
    </source>
</evidence>
<evidence type="ECO:0000256" key="2">
    <source>
        <dbReference type="ARBA" id="ARBA00022679"/>
    </source>
</evidence>
<organism evidence="8 9">
    <name type="scientific">Rugosibacter aromaticivorans</name>
    <dbReference type="NCBI Taxonomy" id="1565605"/>
    <lineage>
        <taxon>Bacteria</taxon>
        <taxon>Pseudomonadati</taxon>
        <taxon>Pseudomonadota</taxon>
        <taxon>Betaproteobacteria</taxon>
        <taxon>Nitrosomonadales</taxon>
        <taxon>Sterolibacteriaceae</taxon>
        <taxon>Rugosibacter</taxon>
    </lineage>
</organism>
<name>A0A0C5J2R8_9PROT</name>
<keyword evidence="1" id="KW-0328">Glycosyltransferase</keyword>
<keyword evidence="9" id="KW-1185">Reference proteome</keyword>
<evidence type="ECO:0000256" key="5">
    <source>
        <dbReference type="ARBA" id="ARBA00024416"/>
    </source>
</evidence>
<dbReference type="EMBL" id="CP010554">
    <property type="protein sequence ID" value="AJP49362.1"/>
    <property type="molecule type" value="Genomic_DNA"/>
</dbReference>
<dbReference type="NCBIfam" id="TIGR03837">
    <property type="entry name" value="efp_Arg_rhamno"/>
    <property type="match status" value="1"/>
</dbReference>
<protein>
    <recommendedName>
        <fullName evidence="5">Protein-arginine rhamnosyltransferase</fullName>
    </recommendedName>
    <alternativeName>
        <fullName evidence="6">EF-P arginine rhamnosyltransferase</fullName>
    </alternativeName>
</protein>
<dbReference type="KEGG" id="rbu:PG1C_02690"/>
<evidence type="ECO:0000313" key="9">
    <source>
        <dbReference type="Proteomes" id="UP000061603"/>
    </source>
</evidence>
<sequence>MNALSPYLATRPIRCDIFCVVVDNYGDAGVCWRLARQLAEEYGWQVRLYIDNPAPLDLLAPDHAQSPVTVAPWPHLLPPDAPHDSPADVVIETFACTLPEVYTEAMARSEKKPVWLNLDYLSAEDWVGELHGMPSPHPHLPLVKHFFFPGFGKRSGGLLREADYDTRRQAFDAAAFRAQLGLPEKAPNELTISLFSYPTAPVAQLTQALAQADRPIRLLQPGSNAAAFTQGAFSTHPLPFLSQSRFDELLWACDVNFVRGEDSFVRAQWAGKPFVWQIYPQADDAHWVKLDAFLHRYMRKIGADDAPQSFESDRRECLNPLLGRAVSGKSPWGTAIDAISTFWHAWNGKGELNWPAFAAALPALASATQRWSVALADQTNLASNLVQFCLERLK</sequence>
<reference evidence="8 9" key="1">
    <citation type="journal article" date="2015" name="Genome Announc.">
        <title>Complete Genome Sequence of a Novel Bacterium within the Family Rhodocyclaceae That Degrades Polycyclic Aromatic Hydrocarbons.</title>
        <authorList>
            <person name="Singleton D.R."/>
            <person name="Dickey A.N."/>
            <person name="Scholl E.H."/>
            <person name="Wright F.A."/>
            <person name="Aitken M.D."/>
        </authorList>
    </citation>
    <scope>NUCLEOTIDE SEQUENCE [LARGE SCALE GENOMIC DNA]</scope>
    <source>
        <strain evidence="9">PG1-Ca6</strain>
    </source>
</reference>
<dbReference type="PATRIC" id="fig|1565605.3.peg.568"/>
<evidence type="ECO:0000256" key="4">
    <source>
        <dbReference type="ARBA" id="ARBA00024346"/>
    </source>
</evidence>
<dbReference type="AlphaFoldDB" id="A0A0C5J2R8"/>
<dbReference type="Proteomes" id="UP000061603">
    <property type="component" value="Chromosome"/>
</dbReference>
<dbReference type="HOGENOM" id="CLU_060250_0_0_4"/>
<dbReference type="Pfam" id="PF10093">
    <property type="entry name" value="EarP"/>
    <property type="match status" value="2"/>
</dbReference>
<dbReference type="STRING" id="1565605.PG1C_02690"/>
<keyword evidence="2" id="KW-0808">Transferase</keyword>
<evidence type="ECO:0000256" key="6">
    <source>
        <dbReference type="ARBA" id="ARBA00030025"/>
    </source>
</evidence>
<evidence type="ECO:0000256" key="7">
    <source>
        <dbReference type="ARBA" id="ARBA00048472"/>
    </source>
</evidence>
<comment type="function">
    <text evidence="3">Protein-arginine rhamnosyltransferase that catalyzes the transfer of a single rhamnose to elongation factor P (EF-P) on 'Lys-32', a modification required for EF-P-dependent rescue of polyproline stalled ribosomes.</text>
</comment>
<dbReference type="InterPro" id="IPR016633">
    <property type="entry name" value="EarP"/>
</dbReference>
<evidence type="ECO:0000256" key="1">
    <source>
        <dbReference type="ARBA" id="ARBA00022676"/>
    </source>
</evidence>
<proteinExistence type="inferred from homology"/>
<comment type="catalytic activity">
    <reaction evidence="7">
        <text>dTDP-beta-L-rhamnose + L-arginyl-[protein] = N(omega)-(alpha-L-rhamnosyl)-L-arginyl-[protein] + dTDP + H(+)</text>
        <dbReference type="Rhea" id="RHEA:66692"/>
        <dbReference type="Rhea" id="RHEA-COMP:10532"/>
        <dbReference type="Rhea" id="RHEA-COMP:17096"/>
        <dbReference type="ChEBI" id="CHEBI:15378"/>
        <dbReference type="ChEBI" id="CHEBI:29965"/>
        <dbReference type="ChEBI" id="CHEBI:57510"/>
        <dbReference type="ChEBI" id="CHEBI:58369"/>
        <dbReference type="ChEBI" id="CHEBI:167445"/>
    </reaction>
    <physiologicalReaction direction="left-to-right" evidence="7">
        <dbReference type="Rhea" id="RHEA:66693"/>
    </physiologicalReaction>
</comment>